<evidence type="ECO:0000256" key="5">
    <source>
        <dbReference type="ARBA" id="ARBA00022989"/>
    </source>
</evidence>
<evidence type="ECO:0000256" key="1">
    <source>
        <dbReference type="ARBA" id="ARBA00004127"/>
    </source>
</evidence>
<dbReference type="eggNOG" id="arCOG02807">
    <property type="taxonomic scope" value="Archaea"/>
</dbReference>
<feature type="transmembrane region" description="Helical" evidence="7">
    <location>
        <begin position="107"/>
        <end position="127"/>
    </location>
</feature>
<protein>
    <submittedName>
        <fullName evidence="8">Xanthine/uracil/vitamin C permease</fullName>
    </submittedName>
</protein>
<feature type="transmembrane region" description="Helical" evidence="7">
    <location>
        <begin position="200"/>
        <end position="223"/>
    </location>
</feature>
<feature type="transmembrane region" description="Helical" evidence="7">
    <location>
        <begin position="176"/>
        <end position="193"/>
    </location>
</feature>
<feature type="transmembrane region" description="Helical" evidence="7">
    <location>
        <begin position="56"/>
        <end position="77"/>
    </location>
</feature>
<accession>C7NRM2</accession>
<dbReference type="PANTHER" id="PTHR43337:SF1">
    <property type="entry name" value="XANTHINE_URACIL PERMEASE C887.17-RELATED"/>
    <property type="match status" value="1"/>
</dbReference>
<reference evidence="8 9" key="1">
    <citation type="journal article" date="2009" name="Stand. Genomic Sci.">
        <title>Complete genome sequence of Halorhabdus utahensis type strain (AX-2).</title>
        <authorList>
            <person name="Anderson I."/>
            <person name="Tindall B.J."/>
            <person name="Pomrenke H."/>
            <person name="Goker M."/>
            <person name="Lapidus A."/>
            <person name="Nolan M."/>
            <person name="Copeland A."/>
            <person name="Glavina Del Rio T."/>
            <person name="Chen F."/>
            <person name="Tice H."/>
            <person name="Cheng J.F."/>
            <person name="Lucas S."/>
            <person name="Chertkov O."/>
            <person name="Bruce D."/>
            <person name="Brettin T."/>
            <person name="Detter J.C."/>
            <person name="Han C."/>
            <person name="Goodwin L."/>
            <person name="Land M."/>
            <person name="Hauser L."/>
            <person name="Chang Y.J."/>
            <person name="Jeffries C.D."/>
            <person name="Pitluck S."/>
            <person name="Pati A."/>
            <person name="Mavromatis K."/>
            <person name="Ivanova N."/>
            <person name="Ovchinnikova G."/>
            <person name="Chen A."/>
            <person name="Palaniappan K."/>
            <person name="Chain P."/>
            <person name="Rohde M."/>
            <person name="Bristow J."/>
            <person name="Eisen J.A."/>
            <person name="Markowitz V."/>
            <person name="Hugenholtz P."/>
            <person name="Kyrpides N.C."/>
            <person name="Klenk H.P."/>
        </authorList>
    </citation>
    <scope>NUCLEOTIDE SEQUENCE [LARGE SCALE GENOMIC DNA]</scope>
    <source>
        <strain evidence="9">DSM 12940 / JCM 11049 / AX-2</strain>
    </source>
</reference>
<dbReference type="AlphaFoldDB" id="C7NRM2"/>
<evidence type="ECO:0000256" key="6">
    <source>
        <dbReference type="ARBA" id="ARBA00023136"/>
    </source>
</evidence>
<dbReference type="Proteomes" id="UP000002071">
    <property type="component" value="Chromosome"/>
</dbReference>
<evidence type="ECO:0000256" key="7">
    <source>
        <dbReference type="SAM" id="Phobius"/>
    </source>
</evidence>
<keyword evidence="4 7" id="KW-0812">Transmembrane</keyword>
<feature type="transmembrane region" description="Helical" evidence="7">
    <location>
        <begin position="348"/>
        <end position="369"/>
    </location>
</feature>
<dbReference type="GeneID" id="8384073"/>
<feature type="transmembrane region" description="Helical" evidence="7">
    <location>
        <begin position="24"/>
        <end position="44"/>
    </location>
</feature>
<dbReference type="PANTHER" id="PTHR43337">
    <property type="entry name" value="XANTHINE/URACIL PERMEASE C887.17-RELATED"/>
    <property type="match status" value="1"/>
</dbReference>
<comment type="subcellular location">
    <subcellularLocation>
        <location evidence="1">Endomembrane system</location>
        <topology evidence="1">Multi-pass membrane protein</topology>
    </subcellularLocation>
</comment>
<dbReference type="OrthoDB" id="27788at2157"/>
<feature type="transmembrane region" description="Helical" evidence="7">
    <location>
        <begin position="270"/>
        <end position="294"/>
    </location>
</feature>
<proteinExistence type="inferred from homology"/>
<dbReference type="Pfam" id="PF00860">
    <property type="entry name" value="Xan_ur_permease"/>
    <property type="match status" value="1"/>
</dbReference>
<evidence type="ECO:0000313" key="9">
    <source>
        <dbReference type="Proteomes" id="UP000002071"/>
    </source>
</evidence>
<dbReference type="EMBL" id="CP001687">
    <property type="protein sequence ID" value="ACV11958.1"/>
    <property type="molecule type" value="Genomic_DNA"/>
</dbReference>
<feature type="transmembrane region" description="Helical" evidence="7">
    <location>
        <begin position="375"/>
        <end position="392"/>
    </location>
</feature>
<organism evidence="8 9">
    <name type="scientific">Halorhabdus utahensis (strain DSM 12940 / JCM 11049 / AX-2)</name>
    <dbReference type="NCBI Taxonomy" id="519442"/>
    <lineage>
        <taxon>Archaea</taxon>
        <taxon>Methanobacteriati</taxon>
        <taxon>Methanobacteriota</taxon>
        <taxon>Stenosarchaea group</taxon>
        <taxon>Halobacteria</taxon>
        <taxon>Halobacteriales</taxon>
        <taxon>Haloarculaceae</taxon>
        <taxon>Halorhabdus</taxon>
    </lineage>
</organism>
<evidence type="ECO:0000256" key="4">
    <source>
        <dbReference type="ARBA" id="ARBA00022692"/>
    </source>
</evidence>
<dbReference type="InterPro" id="IPR045018">
    <property type="entry name" value="Azg-like"/>
</dbReference>
<comment type="similarity">
    <text evidence="2">Belongs to the nucleobase:cation symporter-2 (NCS2) (TC 2.A.40) family. Azg-like subfamily.</text>
</comment>
<dbReference type="HOGENOM" id="CLU_024508_0_1_2"/>
<dbReference type="GO" id="GO:0005886">
    <property type="term" value="C:plasma membrane"/>
    <property type="evidence" value="ECO:0007669"/>
    <property type="project" value="TreeGrafter"/>
</dbReference>
<name>C7NRM2_HALUD</name>
<dbReference type="RefSeq" id="WP_015789530.1">
    <property type="nucleotide sequence ID" value="NC_013158.1"/>
</dbReference>
<evidence type="ECO:0000313" key="8">
    <source>
        <dbReference type="EMBL" id="ACV11958.1"/>
    </source>
</evidence>
<dbReference type="InterPro" id="IPR006043">
    <property type="entry name" value="NCS2"/>
</dbReference>
<feature type="transmembrane region" description="Helical" evidence="7">
    <location>
        <begin position="404"/>
        <end position="433"/>
    </location>
</feature>
<gene>
    <name evidence="8" type="ordered locus">Huta_1786</name>
</gene>
<keyword evidence="5 7" id="KW-1133">Transmembrane helix</keyword>
<evidence type="ECO:0000256" key="3">
    <source>
        <dbReference type="ARBA" id="ARBA00022448"/>
    </source>
</evidence>
<feature type="transmembrane region" description="Helical" evidence="7">
    <location>
        <begin position="445"/>
        <end position="464"/>
    </location>
</feature>
<dbReference type="GO" id="GO:0005345">
    <property type="term" value="F:purine nucleobase transmembrane transporter activity"/>
    <property type="evidence" value="ECO:0007669"/>
    <property type="project" value="TreeGrafter"/>
</dbReference>
<evidence type="ECO:0000256" key="2">
    <source>
        <dbReference type="ARBA" id="ARBA00005697"/>
    </source>
</evidence>
<dbReference type="STRING" id="519442.Huta_1786"/>
<feature type="transmembrane region" description="Helical" evidence="7">
    <location>
        <begin position="243"/>
        <end position="261"/>
    </location>
</feature>
<dbReference type="KEGG" id="hut:Huta_1786"/>
<sequence length="466" mass="48900">MAVTDTLADYFEFEEHGTNLRTEIIAGITTFLAMSYIIVVNPAVLSGAISAGENTFQMLAVVTIIASVAAMLVMAFYANLPFGLAPGMGLNAFFVVVVTQLEIPWETALAAVFIEGVLFIGLTAVGAREYVIKLFPEPIKLAIGAGIGLFLALLGLEQMRVITQTETINPLIGTDPIAILAVAGIIVTFALWARDIQGSIVLGILSTSVAAYVVSALGVMPAGNGGEDVLLVETATLAPGLDNIAFDFAAFDISPLAFAFVDGLQNVEGLAFALVIFTFFFVDFFDTAGTLTGLGHAADLTDESGNLPEMNKPLMADAVGTTVGGILGTSTVTTYIESSTGIGEGGRTGMTALVVAGLFLITLPVVPLLDVIPSFAPYIALVVVAVMMLQNITDINWGDTVHAVPAGLTIIIMPLTQSIAYGIAAGLLTYPIVAFAADRREEIHPAHWVMALVCIGYFAVRFRVLV</sequence>
<feature type="transmembrane region" description="Helical" evidence="7">
    <location>
        <begin position="314"/>
        <end position="336"/>
    </location>
</feature>
<feature type="transmembrane region" description="Helical" evidence="7">
    <location>
        <begin position="139"/>
        <end position="156"/>
    </location>
</feature>
<keyword evidence="9" id="KW-1185">Reference proteome</keyword>
<keyword evidence="6 7" id="KW-0472">Membrane</keyword>
<dbReference type="GO" id="GO:0012505">
    <property type="term" value="C:endomembrane system"/>
    <property type="evidence" value="ECO:0007669"/>
    <property type="project" value="UniProtKB-SubCell"/>
</dbReference>
<keyword evidence="3" id="KW-0813">Transport</keyword>